<dbReference type="HOGENOM" id="CLU_2210253_0_0_1"/>
<name>A0A067SHF4_GALM3</name>
<dbReference type="AlphaFoldDB" id="A0A067SHF4"/>
<evidence type="ECO:0000313" key="2">
    <source>
        <dbReference type="Proteomes" id="UP000027222"/>
    </source>
</evidence>
<dbReference type="EMBL" id="KL142397">
    <property type="protein sequence ID" value="KDR70370.1"/>
    <property type="molecule type" value="Genomic_DNA"/>
</dbReference>
<reference evidence="2" key="1">
    <citation type="journal article" date="2014" name="Proc. Natl. Acad. Sci. U.S.A.">
        <title>Extensive sampling of basidiomycete genomes demonstrates inadequacy of the white-rot/brown-rot paradigm for wood decay fungi.</title>
        <authorList>
            <person name="Riley R."/>
            <person name="Salamov A.A."/>
            <person name="Brown D.W."/>
            <person name="Nagy L.G."/>
            <person name="Floudas D."/>
            <person name="Held B.W."/>
            <person name="Levasseur A."/>
            <person name="Lombard V."/>
            <person name="Morin E."/>
            <person name="Otillar R."/>
            <person name="Lindquist E.A."/>
            <person name="Sun H."/>
            <person name="LaButti K.M."/>
            <person name="Schmutz J."/>
            <person name="Jabbour D."/>
            <person name="Luo H."/>
            <person name="Baker S.E."/>
            <person name="Pisabarro A.G."/>
            <person name="Walton J.D."/>
            <person name="Blanchette R.A."/>
            <person name="Henrissat B."/>
            <person name="Martin F."/>
            <person name="Cullen D."/>
            <person name="Hibbett D.S."/>
            <person name="Grigoriev I.V."/>
        </authorList>
    </citation>
    <scope>NUCLEOTIDE SEQUENCE [LARGE SCALE GENOMIC DNA]</scope>
    <source>
        <strain evidence="2">CBS 339.88</strain>
    </source>
</reference>
<accession>A0A067SHF4</accession>
<keyword evidence="2" id="KW-1185">Reference proteome</keyword>
<organism evidence="1 2">
    <name type="scientific">Galerina marginata (strain CBS 339.88)</name>
    <dbReference type="NCBI Taxonomy" id="685588"/>
    <lineage>
        <taxon>Eukaryota</taxon>
        <taxon>Fungi</taxon>
        <taxon>Dikarya</taxon>
        <taxon>Basidiomycota</taxon>
        <taxon>Agaricomycotina</taxon>
        <taxon>Agaricomycetes</taxon>
        <taxon>Agaricomycetidae</taxon>
        <taxon>Agaricales</taxon>
        <taxon>Agaricineae</taxon>
        <taxon>Strophariaceae</taxon>
        <taxon>Galerina</taxon>
    </lineage>
</organism>
<evidence type="ECO:0000313" key="1">
    <source>
        <dbReference type="EMBL" id="KDR70370.1"/>
    </source>
</evidence>
<protein>
    <submittedName>
        <fullName evidence="1">Uncharacterized protein</fullName>
    </submittedName>
</protein>
<gene>
    <name evidence="1" type="ORF">GALMADRAFT_144673</name>
</gene>
<dbReference type="Proteomes" id="UP000027222">
    <property type="component" value="Unassembled WGS sequence"/>
</dbReference>
<sequence>MRRGNRLPPTYFDPGSGAVDKAASNDLKPFVTAIANVFWLCWQRARLYLLAVFFLALASRHTGRVSTLVTRRTYHDECFWFRNPRGYVVPDYTRTQLQNRADNELFL</sequence>
<proteinExistence type="predicted"/>